<evidence type="ECO:0000256" key="2">
    <source>
        <dbReference type="ARBA" id="ARBA00022475"/>
    </source>
</evidence>
<dbReference type="InterPro" id="IPR051461">
    <property type="entry name" value="UPF0750_membrane"/>
</dbReference>
<evidence type="ECO:0000256" key="1">
    <source>
        <dbReference type="ARBA" id="ARBA00004651"/>
    </source>
</evidence>
<evidence type="ECO:0000313" key="7">
    <source>
        <dbReference type="EMBL" id="OPA80635.1"/>
    </source>
</evidence>
<dbReference type="AlphaFoldDB" id="A0A1T2XLE3"/>
<dbReference type="STRING" id="1324314.BVG16_06285"/>
<comment type="caution">
    <text evidence="7">The sequence shown here is derived from an EMBL/GenBank/DDBJ whole genome shotgun (WGS) entry which is preliminary data.</text>
</comment>
<feature type="transmembrane region" description="Helical" evidence="6">
    <location>
        <begin position="145"/>
        <end position="167"/>
    </location>
</feature>
<dbReference type="PANTHER" id="PTHR33545:SF5">
    <property type="entry name" value="UPF0750 MEMBRANE PROTEIN YITT"/>
    <property type="match status" value="1"/>
</dbReference>
<evidence type="ECO:0000256" key="3">
    <source>
        <dbReference type="ARBA" id="ARBA00022692"/>
    </source>
</evidence>
<dbReference type="RefSeq" id="WP_198957436.1">
    <property type="nucleotide sequence ID" value="NZ_MSZX01000002.1"/>
</dbReference>
<feature type="transmembrane region" description="Helical" evidence="6">
    <location>
        <begin position="104"/>
        <end position="125"/>
    </location>
</feature>
<keyword evidence="4 6" id="KW-1133">Transmembrane helix</keyword>
<dbReference type="EMBL" id="MSZX01000002">
    <property type="protein sequence ID" value="OPA80635.1"/>
    <property type="molecule type" value="Genomic_DNA"/>
</dbReference>
<evidence type="ECO:0000256" key="5">
    <source>
        <dbReference type="ARBA" id="ARBA00023136"/>
    </source>
</evidence>
<feature type="transmembrane region" description="Helical" evidence="6">
    <location>
        <begin position="173"/>
        <end position="192"/>
    </location>
</feature>
<organism evidence="7 8">
    <name type="scientific">Paenibacillus selenitireducens</name>
    <dbReference type="NCBI Taxonomy" id="1324314"/>
    <lineage>
        <taxon>Bacteria</taxon>
        <taxon>Bacillati</taxon>
        <taxon>Bacillota</taxon>
        <taxon>Bacilli</taxon>
        <taxon>Bacillales</taxon>
        <taxon>Paenibacillaceae</taxon>
        <taxon>Paenibacillus</taxon>
    </lineage>
</organism>
<accession>A0A1T2XLE3</accession>
<gene>
    <name evidence="7" type="ORF">BVG16_06285</name>
</gene>
<evidence type="ECO:0000313" key="8">
    <source>
        <dbReference type="Proteomes" id="UP000190188"/>
    </source>
</evidence>
<dbReference type="PANTHER" id="PTHR33545">
    <property type="entry name" value="UPF0750 MEMBRANE PROTEIN YITT-RELATED"/>
    <property type="match status" value="1"/>
</dbReference>
<evidence type="ECO:0000256" key="6">
    <source>
        <dbReference type="SAM" id="Phobius"/>
    </source>
</evidence>
<keyword evidence="3 6" id="KW-0812">Transmembrane</keyword>
<evidence type="ECO:0008006" key="9">
    <source>
        <dbReference type="Google" id="ProtNLM"/>
    </source>
</evidence>
<reference evidence="7 8" key="1">
    <citation type="submission" date="2017-01" db="EMBL/GenBank/DDBJ databases">
        <title>Genome analysis of Paenibacillus selenitrireducens ES3-24.</title>
        <authorList>
            <person name="Xu D."/>
            <person name="Yao R."/>
            <person name="Zheng S."/>
        </authorList>
    </citation>
    <scope>NUCLEOTIDE SEQUENCE [LARGE SCALE GENOMIC DNA]</scope>
    <source>
        <strain evidence="7 8">ES3-24</strain>
    </source>
</reference>
<evidence type="ECO:0000256" key="4">
    <source>
        <dbReference type="ARBA" id="ARBA00022989"/>
    </source>
</evidence>
<keyword evidence="2" id="KW-1003">Cell membrane</keyword>
<feature type="transmembrane region" description="Helical" evidence="6">
    <location>
        <begin position="7"/>
        <end position="27"/>
    </location>
</feature>
<name>A0A1T2XLE3_9BACL</name>
<dbReference type="GO" id="GO:0005886">
    <property type="term" value="C:plasma membrane"/>
    <property type="evidence" value="ECO:0007669"/>
    <property type="project" value="UniProtKB-SubCell"/>
</dbReference>
<protein>
    <recommendedName>
        <fullName evidence="9">YitT family protein</fullName>
    </recommendedName>
</protein>
<dbReference type="Proteomes" id="UP000190188">
    <property type="component" value="Unassembled WGS sequence"/>
</dbReference>
<keyword evidence="8" id="KW-1185">Reference proteome</keyword>
<dbReference type="InterPro" id="IPR003740">
    <property type="entry name" value="YitT"/>
</dbReference>
<feature type="transmembrane region" description="Helical" evidence="6">
    <location>
        <begin position="47"/>
        <end position="68"/>
    </location>
</feature>
<comment type="subcellular location">
    <subcellularLocation>
        <location evidence="1">Cell membrane</location>
        <topology evidence="1">Multi-pass membrane protein</topology>
    </subcellularLocation>
</comment>
<feature type="transmembrane region" description="Helical" evidence="6">
    <location>
        <begin position="73"/>
        <end position="92"/>
    </location>
</feature>
<proteinExistence type="predicted"/>
<dbReference type="Pfam" id="PF02588">
    <property type="entry name" value="YitT_membrane"/>
    <property type="match status" value="1"/>
</dbReference>
<keyword evidence="5 6" id="KW-0472">Membrane</keyword>
<sequence length="204" mass="21980">MNVVLKKILAMVTGSMLLAIGINLFLIPYSVLDGGVIGIALIAKYLWGAKVGLTFILCSIPILILAWFQFRHFFFSSFPGMLISSYFIDLFSHLSFKLLTQLHILPIVSSFIGGIIMGVGFGIMLRNNISTGGTDLLAKFIADRLSVNVGFTIFILDGIIITLGGLLFSPRTFFLSILTITVGGIATGICCYRKGGGAHEVPAP</sequence>